<organism evidence="2 3">
    <name type="scientific">Drosophila virilis</name>
    <name type="common">Fruit fly</name>
    <dbReference type="NCBI Taxonomy" id="7244"/>
    <lineage>
        <taxon>Eukaryota</taxon>
        <taxon>Metazoa</taxon>
        <taxon>Ecdysozoa</taxon>
        <taxon>Arthropoda</taxon>
        <taxon>Hexapoda</taxon>
        <taxon>Insecta</taxon>
        <taxon>Pterygota</taxon>
        <taxon>Neoptera</taxon>
        <taxon>Endopterygota</taxon>
        <taxon>Diptera</taxon>
        <taxon>Brachycera</taxon>
        <taxon>Muscomorpha</taxon>
        <taxon>Ephydroidea</taxon>
        <taxon>Drosophilidae</taxon>
        <taxon>Drosophila</taxon>
    </lineage>
</organism>
<dbReference type="InParanoid" id="B4LD62"/>
<dbReference type="Gene3D" id="2.60.210.10">
    <property type="entry name" value="Apoptosis, Tumor Necrosis Factor Receptor Associated Protein 2, Chain A"/>
    <property type="match status" value="1"/>
</dbReference>
<dbReference type="Proteomes" id="UP000008792">
    <property type="component" value="Unassembled WGS sequence"/>
</dbReference>
<feature type="chain" id="PRO_5002815812" description="MATH domain-containing protein" evidence="1">
    <location>
        <begin position="19"/>
        <end position="324"/>
    </location>
</feature>
<evidence type="ECO:0000256" key="1">
    <source>
        <dbReference type="SAM" id="SignalP"/>
    </source>
</evidence>
<accession>B4LD62</accession>
<dbReference type="OMA" id="MNLAFRN"/>
<evidence type="ECO:0000313" key="2">
    <source>
        <dbReference type="EMBL" id="EDW69943.1"/>
    </source>
</evidence>
<evidence type="ECO:0000313" key="3">
    <source>
        <dbReference type="Proteomes" id="UP000008792"/>
    </source>
</evidence>
<dbReference type="PhylomeDB" id="B4LD62"/>
<keyword evidence="1" id="KW-0732">Signal</keyword>
<keyword evidence="3" id="KW-1185">Reference proteome</keyword>
<dbReference type="OrthoDB" id="6475149at2759"/>
<dbReference type="EMBL" id="CH940647">
    <property type="protein sequence ID" value="EDW69943.1"/>
    <property type="molecule type" value="Genomic_DNA"/>
</dbReference>
<dbReference type="HOGENOM" id="CLU_802324_0_0_1"/>
<evidence type="ECO:0008006" key="4">
    <source>
        <dbReference type="Google" id="ProtNLM"/>
    </source>
</evidence>
<gene>
    <name evidence="2" type="primary">Dvir\GJ13535</name>
    <name evidence="2" type="ORF">Dvir_GJ13535</name>
</gene>
<protein>
    <recommendedName>
        <fullName evidence="4">MATH domain-containing protein</fullName>
    </recommendedName>
</protein>
<dbReference type="STRING" id="7244.B4LD62"/>
<proteinExistence type="predicted"/>
<reference evidence="2 3" key="1">
    <citation type="journal article" date="2007" name="Nature">
        <title>Evolution of genes and genomes on the Drosophila phylogeny.</title>
        <authorList>
            <consortium name="Drosophila 12 Genomes Consortium"/>
            <person name="Clark A.G."/>
            <person name="Eisen M.B."/>
            <person name="Smith D.R."/>
            <person name="Bergman C.M."/>
            <person name="Oliver B."/>
            <person name="Markow T.A."/>
            <person name="Kaufman T.C."/>
            <person name="Kellis M."/>
            <person name="Gelbart W."/>
            <person name="Iyer V.N."/>
            <person name="Pollard D.A."/>
            <person name="Sackton T.B."/>
            <person name="Larracuente A.M."/>
            <person name="Singh N.D."/>
            <person name="Abad J.P."/>
            <person name="Abt D.N."/>
            <person name="Adryan B."/>
            <person name="Aguade M."/>
            <person name="Akashi H."/>
            <person name="Anderson W.W."/>
            <person name="Aquadro C.F."/>
            <person name="Ardell D.H."/>
            <person name="Arguello R."/>
            <person name="Artieri C.G."/>
            <person name="Barbash D.A."/>
            <person name="Barker D."/>
            <person name="Barsanti P."/>
            <person name="Batterham P."/>
            <person name="Batzoglou S."/>
            <person name="Begun D."/>
            <person name="Bhutkar A."/>
            <person name="Blanco E."/>
            <person name="Bosak S.A."/>
            <person name="Bradley R.K."/>
            <person name="Brand A.D."/>
            <person name="Brent M.R."/>
            <person name="Brooks A.N."/>
            <person name="Brown R.H."/>
            <person name="Butlin R.K."/>
            <person name="Caggese C."/>
            <person name="Calvi B.R."/>
            <person name="Bernardo de Carvalho A."/>
            <person name="Caspi A."/>
            <person name="Castrezana S."/>
            <person name="Celniker S.E."/>
            <person name="Chang J.L."/>
            <person name="Chapple C."/>
            <person name="Chatterji S."/>
            <person name="Chinwalla A."/>
            <person name="Civetta A."/>
            <person name="Clifton S.W."/>
            <person name="Comeron J.M."/>
            <person name="Costello J.C."/>
            <person name="Coyne J.A."/>
            <person name="Daub J."/>
            <person name="David R.G."/>
            <person name="Delcher A.L."/>
            <person name="Delehaunty K."/>
            <person name="Do C.B."/>
            <person name="Ebling H."/>
            <person name="Edwards K."/>
            <person name="Eickbush T."/>
            <person name="Evans J.D."/>
            <person name="Filipski A."/>
            <person name="Findeiss S."/>
            <person name="Freyhult E."/>
            <person name="Fulton L."/>
            <person name="Fulton R."/>
            <person name="Garcia A.C."/>
            <person name="Gardiner A."/>
            <person name="Garfield D.A."/>
            <person name="Garvin B.E."/>
            <person name="Gibson G."/>
            <person name="Gilbert D."/>
            <person name="Gnerre S."/>
            <person name="Godfrey J."/>
            <person name="Good R."/>
            <person name="Gotea V."/>
            <person name="Gravely B."/>
            <person name="Greenberg A.J."/>
            <person name="Griffiths-Jones S."/>
            <person name="Gross S."/>
            <person name="Guigo R."/>
            <person name="Gustafson E.A."/>
            <person name="Haerty W."/>
            <person name="Hahn M.W."/>
            <person name="Halligan D.L."/>
            <person name="Halpern A.L."/>
            <person name="Halter G.M."/>
            <person name="Han M.V."/>
            <person name="Heger A."/>
            <person name="Hillier L."/>
            <person name="Hinrichs A.S."/>
            <person name="Holmes I."/>
            <person name="Hoskins R.A."/>
            <person name="Hubisz M.J."/>
            <person name="Hultmark D."/>
            <person name="Huntley M.A."/>
            <person name="Jaffe D.B."/>
            <person name="Jagadeeshan S."/>
            <person name="Jeck W.R."/>
            <person name="Johnson J."/>
            <person name="Jones C.D."/>
            <person name="Jordan W.C."/>
            <person name="Karpen G.H."/>
            <person name="Kataoka E."/>
            <person name="Keightley P.D."/>
            <person name="Kheradpour P."/>
            <person name="Kirkness E.F."/>
            <person name="Koerich L.B."/>
            <person name="Kristiansen K."/>
            <person name="Kudrna D."/>
            <person name="Kulathinal R.J."/>
            <person name="Kumar S."/>
            <person name="Kwok R."/>
            <person name="Lander E."/>
            <person name="Langley C.H."/>
            <person name="Lapoint R."/>
            <person name="Lazzaro B.P."/>
            <person name="Lee S.J."/>
            <person name="Levesque L."/>
            <person name="Li R."/>
            <person name="Lin C.F."/>
            <person name="Lin M.F."/>
            <person name="Lindblad-Toh K."/>
            <person name="Llopart A."/>
            <person name="Long M."/>
            <person name="Low L."/>
            <person name="Lozovsky E."/>
            <person name="Lu J."/>
            <person name="Luo M."/>
            <person name="Machado C.A."/>
            <person name="Makalowski W."/>
            <person name="Marzo M."/>
            <person name="Matsuda M."/>
            <person name="Matzkin L."/>
            <person name="McAllister B."/>
            <person name="McBride C.S."/>
            <person name="McKernan B."/>
            <person name="McKernan K."/>
            <person name="Mendez-Lago M."/>
            <person name="Minx P."/>
            <person name="Mollenhauer M.U."/>
            <person name="Montooth K."/>
            <person name="Mount S.M."/>
            <person name="Mu X."/>
            <person name="Myers E."/>
            <person name="Negre B."/>
            <person name="Newfeld S."/>
            <person name="Nielsen R."/>
            <person name="Noor M.A."/>
            <person name="O'Grady P."/>
            <person name="Pachter L."/>
            <person name="Papaceit M."/>
            <person name="Parisi M.J."/>
            <person name="Parisi M."/>
            <person name="Parts L."/>
            <person name="Pedersen J.S."/>
            <person name="Pesole G."/>
            <person name="Phillippy A.M."/>
            <person name="Ponting C.P."/>
            <person name="Pop M."/>
            <person name="Porcelli D."/>
            <person name="Powell J.R."/>
            <person name="Prohaska S."/>
            <person name="Pruitt K."/>
            <person name="Puig M."/>
            <person name="Quesneville H."/>
            <person name="Ram K.R."/>
            <person name="Rand D."/>
            <person name="Rasmussen M.D."/>
            <person name="Reed L.K."/>
            <person name="Reenan R."/>
            <person name="Reily A."/>
            <person name="Remington K.A."/>
            <person name="Rieger T.T."/>
            <person name="Ritchie M.G."/>
            <person name="Robin C."/>
            <person name="Rogers Y.H."/>
            <person name="Rohde C."/>
            <person name="Rozas J."/>
            <person name="Rubenfield M.J."/>
            <person name="Ruiz A."/>
            <person name="Russo S."/>
            <person name="Salzberg S.L."/>
            <person name="Sanchez-Gracia A."/>
            <person name="Saranga D.J."/>
            <person name="Sato H."/>
            <person name="Schaeffer S.W."/>
            <person name="Schatz M.C."/>
            <person name="Schlenke T."/>
            <person name="Schwartz R."/>
            <person name="Segarra C."/>
            <person name="Singh R.S."/>
            <person name="Sirot L."/>
            <person name="Sirota M."/>
            <person name="Sisneros N.B."/>
            <person name="Smith C.D."/>
            <person name="Smith T.F."/>
            <person name="Spieth J."/>
            <person name="Stage D.E."/>
            <person name="Stark A."/>
            <person name="Stephan W."/>
            <person name="Strausberg R.L."/>
            <person name="Strempel S."/>
            <person name="Sturgill D."/>
            <person name="Sutton G."/>
            <person name="Sutton G.G."/>
            <person name="Tao W."/>
            <person name="Teichmann S."/>
            <person name="Tobari Y.N."/>
            <person name="Tomimura Y."/>
            <person name="Tsolas J.M."/>
            <person name="Valente V.L."/>
            <person name="Venter E."/>
            <person name="Venter J.C."/>
            <person name="Vicario S."/>
            <person name="Vieira F.G."/>
            <person name="Vilella A.J."/>
            <person name="Villasante A."/>
            <person name="Walenz B."/>
            <person name="Wang J."/>
            <person name="Wasserman M."/>
            <person name="Watts T."/>
            <person name="Wilson D."/>
            <person name="Wilson R.K."/>
            <person name="Wing R.A."/>
            <person name="Wolfner M.F."/>
            <person name="Wong A."/>
            <person name="Wong G.K."/>
            <person name="Wu C.I."/>
            <person name="Wu G."/>
            <person name="Yamamoto D."/>
            <person name="Yang H.P."/>
            <person name="Yang S.P."/>
            <person name="Yorke J.A."/>
            <person name="Yoshida K."/>
            <person name="Zdobnov E."/>
            <person name="Zhang P."/>
            <person name="Zhang Y."/>
            <person name="Zimin A.V."/>
            <person name="Baldwin J."/>
            <person name="Abdouelleil A."/>
            <person name="Abdulkadir J."/>
            <person name="Abebe A."/>
            <person name="Abera B."/>
            <person name="Abreu J."/>
            <person name="Acer S.C."/>
            <person name="Aftuck L."/>
            <person name="Alexander A."/>
            <person name="An P."/>
            <person name="Anderson E."/>
            <person name="Anderson S."/>
            <person name="Arachi H."/>
            <person name="Azer M."/>
            <person name="Bachantsang P."/>
            <person name="Barry A."/>
            <person name="Bayul T."/>
            <person name="Berlin A."/>
            <person name="Bessette D."/>
            <person name="Bloom T."/>
            <person name="Blye J."/>
            <person name="Boguslavskiy L."/>
            <person name="Bonnet C."/>
            <person name="Boukhgalter B."/>
            <person name="Bourzgui I."/>
            <person name="Brown A."/>
            <person name="Cahill P."/>
            <person name="Channer S."/>
            <person name="Cheshatsang Y."/>
            <person name="Chuda L."/>
            <person name="Citroen M."/>
            <person name="Collymore A."/>
            <person name="Cooke P."/>
            <person name="Costello M."/>
            <person name="D'Aco K."/>
            <person name="Daza R."/>
            <person name="De Haan G."/>
            <person name="DeGray S."/>
            <person name="DeMaso C."/>
            <person name="Dhargay N."/>
            <person name="Dooley K."/>
            <person name="Dooley E."/>
            <person name="Doricent M."/>
            <person name="Dorje P."/>
            <person name="Dorjee K."/>
            <person name="Dupes A."/>
            <person name="Elong R."/>
            <person name="Falk J."/>
            <person name="Farina A."/>
            <person name="Faro S."/>
            <person name="Ferguson D."/>
            <person name="Fisher S."/>
            <person name="Foley C.D."/>
            <person name="Franke A."/>
            <person name="Friedrich D."/>
            <person name="Gadbois L."/>
            <person name="Gearin G."/>
            <person name="Gearin C.R."/>
            <person name="Giannoukos G."/>
            <person name="Goode T."/>
            <person name="Graham J."/>
            <person name="Grandbois E."/>
            <person name="Grewal S."/>
            <person name="Gyaltsen K."/>
            <person name="Hafez N."/>
            <person name="Hagos B."/>
            <person name="Hall J."/>
            <person name="Henson C."/>
            <person name="Hollinger A."/>
            <person name="Honan T."/>
            <person name="Huard M.D."/>
            <person name="Hughes L."/>
            <person name="Hurhula B."/>
            <person name="Husby M.E."/>
            <person name="Kamat A."/>
            <person name="Kanga B."/>
            <person name="Kashin S."/>
            <person name="Khazanovich D."/>
            <person name="Kisner P."/>
            <person name="Lance K."/>
            <person name="Lara M."/>
            <person name="Lee W."/>
            <person name="Lennon N."/>
            <person name="Letendre F."/>
            <person name="LeVine R."/>
            <person name="Lipovsky A."/>
            <person name="Liu X."/>
            <person name="Liu J."/>
            <person name="Liu S."/>
            <person name="Lokyitsang T."/>
            <person name="Lokyitsang Y."/>
            <person name="Lubonja R."/>
            <person name="Lui A."/>
            <person name="MacDonald P."/>
            <person name="Magnisalis V."/>
            <person name="Maru K."/>
            <person name="Matthews C."/>
            <person name="McCusker W."/>
            <person name="McDonough S."/>
            <person name="Mehta T."/>
            <person name="Meldrim J."/>
            <person name="Meneus L."/>
            <person name="Mihai O."/>
            <person name="Mihalev A."/>
            <person name="Mihova T."/>
            <person name="Mittelman R."/>
            <person name="Mlenga V."/>
            <person name="Montmayeur A."/>
            <person name="Mulrain L."/>
            <person name="Navidi A."/>
            <person name="Naylor J."/>
            <person name="Negash T."/>
            <person name="Nguyen T."/>
            <person name="Nguyen N."/>
            <person name="Nicol R."/>
            <person name="Norbu C."/>
            <person name="Norbu N."/>
            <person name="Novod N."/>
            <person name="O'Neill B."/>
            <person name="Osman S."/>
            <person name="Markiewicz E."/>
            <person name="Oyono O.L."/>
            <person name="Patti C."/>
            <person name="Phunkhang P."/>
            <person name="Pierre F."/>
            <person name="Priest M."/>
            <person name="Raghuraman S."/>
            <person name="Rege F."/>
            <person name="Reyes R."/>
            <person name="Rise C."/>
            <person name="Rogov P."/>
            <person name="Ross K."/>
            <person name="Ryan E."/>
            <person name="Settipalli S."/>
            <person name="Shea T."/>
            <person name="Sherpa N."/>
            <person name="Shi L."/>
            <person name="Shih D."/>
            <person name="Sparrow T."/>
            <person name="Spaulding J."/>
            <person name="Stalker J."/>
            <person name="Stange-Thomann N."/>
            <person name="Stavropoulos S."/>
            <person name="Stone C."/>
            <person name="Strader C."/>
            <person name="Tesfaye S."/>
            <person name="Thomson T."/>
            <person name="Thoulutsang Y."/>
            <person name="Thoulutsang D."/>
            <person name="Topham K."/>
            <person name="Topping I."/>
            <person name="Tsamla T."/>
            <person name="Vassiliev H."/>
            <person name="Vo A."/>
            <person name="Wangchuk T."/>
            <person name="Wangdi T."/>
            <person name="Weiand M."/>
            <person name="Wilkinson J."/>
            <person name="Wilson A."/>
            <person name="Yadav S."/>
            <person name="Young G."/>
            <person name="Yu Q."/>
            <person name="Zembek L."/>
            <person name="Zhong D."/>
            <person name="Zimmer A."/>
            <person name="Zwirko Z."/>
            <person name="Jaffe D.B."/>
            <person name="Alvarez P."/>
            <person name="Brockman W."/>
            <person name="Butler J."/>
            <person name="Chin C."/>
            <person name="Gnerre S."/>
            <person name="Grabherr M."/>
            <person name="Kleber M."/>
            <person name="Mauceli E."/>
            <person name="MacCallum I."/>
        </authorList>
    </citation>
    <scope>NUCLEOTIDE SEQUENCE [LARGE SCALE GENOMIC DNA]</scope>
    <source>
        <strain evidence="3">Tucson 15010-1051.87</strain>
    </source>
</reference>
<dbReference type="AlphaFoldDB" id="B4LD62"/>
<name>B4LD62_DROVI</name>
<feature type="signal peptide" evidence="1">
    <location>
        <begin position="1"/>
        <end position="18"/>
    </location>
</feature>
<sequence>MPKWLLCVACVLLATVLALDEVDNNSLNANETESSPDAGTDAKLPSEVQRAVCTVNAGEVRASAEAVTTKTLKGVCGSDELNLAFRNLEEKLFGELREIKELLVKLSELRAQTSSNSSPLTSVPSTKPTAIKRIKFEQITMKPIPEKQPMLKQLENTPEREEEIGKFNNTMLADQDFQLFTYYWKLENFTDHVSNASTATVKSPMFSIRGETLQLKCTFQHLHRDMINLQLALAYPAHDPGQGKENNIMLDMGGQWKQLKWADRVAFKHKISLLDQNQSHRRTQDLSSQELTKLDMGFSIPNSAILGSNYVRHNSVLIQIILYL</sequence>
<dbReference type="eggNOG" id="ENOG502S5V2">
    <property type="taxonomic scope" value="Eukaryota"/>
</dbReference>
<dbReference type="InterPro" id="IPR008974">
    <property type="entry name" value="TRAF-like"/>
</dbReference>